<feature type="transmembrane region" description="Helical" evidence="1">
    <location>
        <begin position="7"/>
        <end position="33"/>
    </location>
</feature>
<proteinExistence type="predicted"/>
<sequence length="180" mass="20155">MEPLIHLVIPFIALTLYGLEWRTALPLALLALLPDLDVLFHVHRSMSHSLVVVSLVGLPLLMLAYRLKIPRVGWLGLLAVASHIALDVFAGYTPILWPLYGNSVWIQTELMAQISSIPTLIPALKIAIEPTRFIAFESIDAPLLTGEGLIISMVLILPILVKALEKKRWIMNRARERLMK</sequence>
<keyword evidence="1" id="KW-1133">Transmembrane helix</keyword>
<keyword evidence="1" id="KW-0812">Transmembrane</keyword>
<reference evidence="2" key="1">
    <citation type="journal article" date="2014" name="Front. Microbiol.">
        <title>High frequency of phylogenetically diverse reductive dehalogenase-homologous genes in deep subseafloor sedimentary metagenomes.</title>
        <authorList>
            <person name="Kawai M."/>
            <person name="Futagami T."/>
            <person name="Toyoda A."/>
            <person name="Takaki Y."/>
            <person name="Nishi S."/>
            <person name="Hori S."/>
            <person name="Arai W."/>
            <person name="Tsubouchi T."/>
            <person name="Morono Y."/>
            <person name="Uchiyama I."/>
            <person name="Ito T."/>
            <person name="Fujiyama A."/>
            <person name="Inagaki F."/>
            <person name="Takami H."/>
        </authorList>
    </citation>
    <scope>NUCLEOTIDE SEQUENCE</scope>
    <source>
        <strain evidence="2">Expedition CK06-06</strain>
    </source>
</reference>
<dbReference type="EMBL" id="BART01011645">
    <property type="protein sequence ID" value="GAG87657.1"/>
    <property type="molecule type" value="Genomic_DNA"/>
</dbReference>
<feature type="transmembrane region" description="Helical" evidence="1">
    <location>
        <begin position="72"/>
        <end position="92"/>
    </location>
</feature>
<dbReference type="InterPro" id="IPR007404">
    <property type="entry name" value="YdjM-like"/>
</dbReference>
<name>X1C2S2_9ZZZZ</name>
<protein>
    <recommendedName>
        <fullName evidence="3">Metal-dependent hydrolase</fullName>
    </recommendedName>
</protein>
<keyword evidence="1" id="KW-0472">Membrane</keyword>
<gene>
    <name evidence="2" type="ORF">S01H4_24704</name>
</gene>
<evidence type="ECO:0000256" key="1">
    <source>
        <dbReference type="SAM" id="Phobius"/>
    </source>
</evidence>
<evidence type="ECO:0000313" key="2">
    <source>
        <dbReference type="EMBL" id="GAG87657.1"/>
    </source>
</evidence>
<feature type="transmembrane region" description="Helical" evidence="1">
    <location>
        <begin position="45"/>
        <end position="65"/>
    </location>
</feature>
<organism evidence="2">
    <name type="scientific">marine sediment metagenome</name>
    <dbReference type="NCBI Taxonomy" id="412755"/>
    <lineage>
        <taxon>unclassified sequences</taxon>
        <taxon>metagenomes</taxon>
        <taxon>ecological metagenomes</taxon>
    </lineage>
</organism>
<dbReference type="Pfam" id="PF04307">
    <property type="entry name" value="YdjM"/>
    <property type="match status" value="1"/>
</dbReference>
<dbReference type="AlphaFoldDB" id="X1C2S2"/>
<evidence type="ECO:0008006" key="3">
    <source>
        <dbReference type="Google" id="ProtNLM"/>
    </source>
</evidence>
<comment type="caution">
    <text evidence="2">The sequence shown here is derived from an EMBL/GenBank/DDBJ whole genome shotgun (WGS) entry which is preliminary data.</text>
</comment>
<accession>X1C2S2</accession>
<feature type="transmembrane region" description="Helical" evidence="1">
    <location>
        <begin position="141"/>
        <end position="161"/>
    </location>
</feature>